<protein>
    <submittedName>
        <fullName evidence="1">Uncharacterized protein</fullName>
    </submittedName>
</protein>
<dbReference type="Proteomes" id="UP001732700">
    <property type="component" value="Unassembled WGS sequence"/>
</dbReference>
<proteinExistence type="predicted"/>
<keyword evidence="2" id="KW-1185">Reference proteome</keyword>
<evidence type="ECO:0000313" key="1">
    <source>
        <dbReference type="EnsemblPlants" id="AVESA.00010b.r2.UnG1407940.1.CDS"/>
    </source>
</evidence>
<organism evidence="1 2">
    <name type="scientific">Avena sativa</name>
    <name type="common">Oat</name>
    <dbReference type="NCBI Taxonomy" id="4498"/>
    <lineage>
        <taxon>Eukaryota</taxon>
        <taxon>Viridiplantae</taxon>
        <taxon>Streptophyta</taxon>
        <taxon>Embryophyta</taxon>
        <taxon>Tracheophyta</taxon>
        <taxon>Spermatophyta</taxon>
        <taxon>Magnoliopsida</taxon>
        <taxon>Liliopsida</taxon>
        <taxon>Poales</taxon>
        <taxon>Poaceae</taxon>
        <taxon>BOP clade</taxon>
        <taxon>Pooideae</taxon>
        <taxon>Poodae</taxon>
        <taxon>Poeae</taxon>
        <taxon>Poeae Chloroplast Group 1 (Aveneae type)</taxon>
        <taxon>Aveninae</taxon>
        <taxon>Avena</taxon>
    </lineage>
</organism>
<accession>A0ACD6AN53</accession>
<sequence>MVIRATARPVKRAEIEKMAHVAVWLFFSLALLGAMQVLAVTSRLLAHLVVCLRRPRDLGRCYGAWAVVTGPTSGIGRSMALELARWGLNLVLVGRDPARLRDVSNTISITHAVQTKTVLLDLSLDEKVIRQQLRESVEGLDVGLLVNNAGVAKPGAVYFHEVDVEAWSRMIRVNVLALTDVTAAVLPGMARRGRGAIINIGSGSASVLPSFPLYSVYTATKRYVAEFSRSLSVEYKSRGIDVQCQAPLLVATNMVSSALKSSFIQQFVVTPDSYAHAAVRWIGHGALCIPTVAHRLQYLYVCLLPDCFLDAQSMDRHLRQRAIFQRIRPWRNSSLPSCAGVPSE</sequence>
<reference evidence="1" key="1">
    <citation type="submission" date="2025-09" db="UniProtKB">
        <authorList>
            <consortium name="EnsemblPlants"/>
        </authorList>
    </citation>
    <scope>IDENTIFICATION</scope>
</reference>
<name>A0ACD6AN53_AVESA</name>
<evidence type="ECO:0000313" key="2">
    <source>
        <dbReference type="Proteomes" id="UP001732700"/>
    </source>
</evidence>
<dbReference type="EnsemblPlants" id="AVESA.00010b.r2.UnG1407940.1">
    <property type="protein sequence ID" value="AVESA.00010b.r2.UnG1407940.1.CDS"/>
    <property type="gene ID" value="AVESA.00010b.r2.UnG1407940"/>
</dbReference>